<organism evidence="1 2">
    <name type="scientific">Dubosiella muris</name>
    <dbReference type="NCBI Taxonomy" id="3038133"/>
    <lineage>
        <taxon>Bacteria</taxon>
        <taxon>Bacillati</taxon>
        <taxon>Bacillota</taxon>
        <taxon>Erysipelotrichia</taxon>
        <taxon>Erysipelotrichales</taxon>
        <taxon>Erysipelotrichaceae</taxon>
        <taxon>Dubosiella</taxon>
    </lineage>
</organism>
<reference evidence="1" key="1">
    <citation type="submission" date="2019-04" db="EMBL/GenBank/DDBJ databases">
        <title>Microbes associate with the intestines of laboratory mice.</title>
        <authorList>
            <person name="Navarre W."/>
            <person name="Wong E."/>
            <person name="Huang K."/>
            <person name="Tropini C."/>
            <person name="Ng K."/>
            <person name="Yu B."/>
        </authorList>
    </citation>
    <scope>NUCLEOTIDE SEQUENCE</scope>
    <source>
        <strain evidence="1">NM09_H32</strain>
    </source>
</reference>
<gene>
    <name evidence="1" type="ORF">E5336_00695</name>
</gene>
<comment type="caution">
    <text evidence="1">The sequence shown here is derived from an EMBL/GenBank/DDBJ whole genome shotgun (WGS) entry which is preliminary data.</text>
</comment>
<dbReference type="EMBL" id="SRYG01000001">
    <property type="protein sequence ID" value="TGY67324.1"/>
    <property type="molecule type" value="Genomic_DNA"/>
</dbReference>
<proteinExistence type="predicted"/>
<protein>
    <submittedName>
        <fullName evidence="1">MurR/RpiR family transcriptional regulator</fullName>
    </submittedName>
</protein>
<accession>A0AC61RA82</accession>
<name>A0AC61RA82_9FIRM</name>
<evidence type="ECO:0000313" key="2">
    <source>
        <dbReference type="Proteomes" id="UP000308836"/>
    </source>
</evidence>
<sequence>MNNPFVLNQLLHLMNENYQKDANYMIAKTMLNHFDELPAMTIQDVADICFVSCASISRFVRLLGYSGFTEFKRSCEKSLGIETDYSLEVKRAKKEDLLPIYSRFTEQSIQNIQNAFETVDVEQMDRICTWMKEADRIAVFGLEFASVIGLHIQSRMARMGKIVETSLDLQEQMEVALYLGNQSVALLVTMEGGFLCLELSN</sequence>
<dbReference type="Proteomes" id="UP000308836">
    <property type="component" value="Unassembled WGS sequence"/>
</dbReference>
<evidence type="ECO:0000313" key="1">
    <source>
        <dbReference type="EMBL" id="TGY67324.1"/>
    </source>
</evidence>
<keyword evidence="2" id="KW-1185">Reference proteome</keyword>